<feature type="active site" description="GMP-histidine intermediate" evidence="15">
    <location>
        <position position="54"/>
    </location>
</feature>
<dbReference type="GO" id="GO:0008820">
    <property type="term" value="F:cobinamide phosphate guanylyltransferase activity"/>
    <property type="evidence" value="ECO:0007669"/>
    <property type="project" value="UniProtKB-UniRule"/>
</dbReference>
<feature type="binding site" evidence="16">
    <location>
        <begin position="55"/>
        <end position="58"/>
    </location>
    <ligand>
        <name>GTP</name>
        <dbReference type="ChEBI" id="CHEBI:37565"/>
    </ligand>
</feature>
<comment type="similarity">
    <text evidence="7 14">Belongs to the CobU/CobP family.</text>
</comment>
<evidence type="ECO:0000256" key="11">
    <source>
        <dbReference type="ARBA" id="ARBA00022777"/>
    </source>
</evidence>
<keyword evidence="10 14" id="KW-0547">Nucleotide-binding</keyword>
<comment type="catalytic activity">
    <reaction evidence="1 14">
        <text>adenosylcob(III)inamide + ATP = adenosylcob(III)inamide phosphate + ADP + H(+)</text>
        <dbReference type="Rhea" id="RHEA:15769"/>
        <dbReference type="ChEBI" id="CHEBI:2480"/>
        <dbReference type="ChEBI" id="CHEBI:15378"/>
        <dbReference type="ChEBI" id="CHEBI:30616"/>
        <dbReference type="ChEBI" id="CHEBI:58502"/>
        <dbReference type="ChEBI" id="CHEBI:456216"/>
        <dbReference type="EC" id="2.7.1.156"/>
    </reaction>
</comment>
<gene>
    <name evidence="17" type="ORF">SAMN04488515_1985</name>
</gene>
<evidence type="ECO:0000256" key="13">
    <source>
        <dbReference type="ARBA" id="ARBA00023134"/>
    </source>
</evidence>
<dbReference type="Proteomes" id="UP000199167">
    <property type="component" value="Unassembled WGS sequence"/>
</dbReference>
<dbReference type="Pfam" id="PF02283">
    <property type="entry name" value="CobU"/>
    <property type="match status" value="1"/>
</dbReference>
<evidence type="ECO:0000256" key="10">
    <source>
        <dbReference type="ARBA" id="ARBA00022741"/>
    </source>
</evidence>
<dbReference type="Gene3D" id="3.40.50.300">
    <property type="entry name" value="P-loop containing nucleotide triphosphate hydrolases"/>
    <property type="match status" value="1"/>
</dbReference>
<dbReference type="AlphaFoldDB" id="A0A1I0QKW2"/>
<evidence type="ECO:0000256" key="9">
    <source>
        <dbReference type="ARBA" id="ARBA00022679"/>
    </source>
</evidence>
<proteinExistence type="inferred from homology"/>
<dbReference type="PIRSF" id="PIRSF006135">
    <property type="entry name" value="CobU"/>
    <property type="match status" value="1"/>
</dbReference>
<protein>
    <recommendedName>
        <fullName evidence="14">Bifunctional adenosylcobalamin biosynthesis protein</fullName>
        <ecNumber evidence="14">2.7.1.156</ecNumber>
        <ecNumber evidence="14">2.7.7.62</ecNumber>
    </recommendedName>
</protein>
<comment type="function">
    <text evidence="4 14">Catalyzes ATP-dependent phosphorylation of adenosylcobinamide and addition of GMP to adenosylcobinamide phosphate.</text>
</comment>
<accession>A0A1I0QKW2</accession>
<comment type="pathway">
    <text evidence="5 14">Cofactor biosynthesis; adenosylcobalamin biosynthesis; adenosylcobalamin from cob(II)yrinate a,c-diamide: step 6/7.</text>
</comment>
<comment type="catalytic activity">
    <reaction evidence="2 14">
        <text>adenosylcob(III)inamide phosphate + GTP + H(+) = adenosylcob(III)inamide-GDP + diphosphate</text>
        <dbReference type="Rhea" id="RHEA:22712"/>
        <dbReference type="ChEBI" id="CHEBI:15378"/>
        <dbReference type="ChEBI" id="CHEBI:33019"/>
        <dbReference type="ChEBI" id="CHEBI:37565"/>
        <dbReference type="ChEBI" id="CHEBI:58502"/>
        <dbReference type="ChEBI" id="CHEBI:60487"/>
        <dbReference type="EC" id="2.7.7.62"/>
    </reaction>
</comment>
<feature type="binding site" evidence="16">
    <location>
        <position position="87"/>
    </location>
    <ligand>
        <name>GTP</name>
        <dbReference type="ChEBI" id="CHEBI:37565"/>
    </ligand>
</feature>
<dbReference type="PANTHER" id="PTHR34848">
    <property type="match status" value="1"/>
</dbReference>
<dbReference type="GO" id="GO:0009236">
    <property type="term" value="P:cobalamin biosynthetic process"/>
    <property type="evidence" value="ECO:0007669"/>
    <property type="project" value="UniProtKB-UniRule"/>
</dbReference>
<evidence type="ECO:0000256" key="14">
    <source>
        <dbReference type="PIRNR" id="PIRNR006135"/>
    </source>
</evidence>
<evidence type="ECO:0000256" key="7">
    <source>
        <dbReference type="ARBA" id="ARBA00007490"/>
    </source>
</evidence>
<feature type="binding site" evidence="16">
    <location>
        <begin position="13"/>
        <end position="20"/>
    </location>
    <ligand>
        <name>GTP</name>
        <dbReference type="ChEBI" id="CHEBI:37565"/>
    </ligand>
</feature>
<keyword evidence="11 14" id="KW-0418">Kinase</keyword>
<evidence type="ECO:0000313" key="18">
    <source>
        <dbReference type="Proteomes" id="UP000199167"/>
    </source>
</evidence>
<dbReference type="GO" id="GO:0005525">
    <property type="term" value="F:GTP binding"/>
    <property type="evidence" value="ECO:0007669"/>
    <property type="project" value="UniProtKB-UniRule"/>
</dbReference>
<evidence type="ECO:0000256" key="6">
    <source>
        <dbReference type="ARBA" id="ARBA00005159"/>
    </source>
</evidence>
<dbReference type="NCBIfam" id="NF004469">
    <property type="entry name" value="PRK05800.1"/>
    <property type="match status" value="1"/>
</dbReference>
<dbReference type="InterPro" id="IPR027417">
    <property type="entry name" value="P-loop_NTPase"/>
</dbReference>
<dbReference type="PANTHER" id="PTHR34848:SF1">
    <property type="entry name" value="BIFUNCTIONAL ADENOSYLCOBALAMIN BIOSYNTHESIS PROTEIN COBU"/>
    <property type="match status" value="1"/>
</dbReference>
<dbReference type="OrthoDB" id="9788370at2"/>
<evidence type="ECO:0000256" key="15">
    <source>
        <dbReference type="PIRSR" id="PIRSR006135-1"/>
    </source>
</evidence>
<dbReference type="InterPro" id="IPR003203">
    <property type="entry name" value="CobU/CobP"/>
</dbReference>
<dbReference type="CDD" id="cd00544">
    <property type="entry name" value="CobU"/>
    <property type="match status" value="1"/>
</dbReference>
<keyword evidence="17" id="KW-0548">Nucleotidyltransferase</keyword>
<name>A0A1I0QKW2_9RHOB</name>
<dbReference type="RefSeq" id="WP_089993350.1">
    <property type="nucleotide sequence ID" value="NZ_FOIZ01000001.1"/>
</dbReference>
<dbReference type="SUPFAM" id="SSF52540">
    <property type="entry name" value="P-loop containing nucleoside triphosphate hydrolases"/>
    <property type="match status" value="1"/>
</dbReference>
<keyword evidence="12 14" id="KW-0067">ATP-binding</keyword>
<keyword evidence="18" id="KW-1185">Reference proteome</keyword>
<evidence type="ECO:0000256" key="2">
    <source>
        <dbReference type="ARBA" id="ARBA00000711"/>
    </source>
</evidence>
<keyword evidence="9 14" id="KW-0808">Transferase</keyword>
<dbReference type="GO" id="GO:0005524">
    <property type="term" value="F:ATP binding"/>
    <property type="evidence" value="ECO:0007669"/>
    <property type="project" value="UniProtKB-UniRule"/>
</dbReference>
<dbReference type="EMBL" id="FOIZ01000001">
    <property type="protein sequence ID" value="SEW27716.1"/>
    <property type="molecule type" value="Genomic_DNA"/>
</dbReference>
<feature type="binding site" evidence="16">
    <location>
        <position position="66"/>
    </location>
    <ligand>
        <name>GTP</name>
        <dbReference type="ChEBI" id="CHEBI:37565"/>
    </ligand>
</feature>
<organism evidence="17 18">
    <name type="scientific">Cognatiyoonia koreensis</name>
    <dbReference type="NCBI Taxonomy" id="364200"/>
    <lineage>
        <taxon>Bacteria</taxon>
        <taxon>Pseudomonadati</taxon>
        <taxon>Pseudomonadota</taxon>
        <taxon>Alphaproteobacteria</taxon>
        <taxon>Rhodobacterales</taxon>
        <taxon>Paracoccaceae</taxon>
        <taxon>Cognatiyoonia</taxon>
    </lineage>
</organism>
<evidence type="ECO:0000256" key="8">
    <source>
        <dbReference type="ARBA" id="ARBA00022573"/>
    </source>
</evidence>
<dbReference type="EC" id="2.7.1.156" evidence="14"/>
<comment type="catalytic activity">
    <reaction evidence="3">
        <text>adenosylcob(III)inamide + GTP = adenosylcob(III)inamide phosphate + GDP + H(+)</text>
        <dbReference type="Rhea" id="RHEA:15765"/>
        <dbReference type="ChEBI" id="CHEBI:2480"/>
        <dbReference type="ChEBI" id="CHEBI:15378"/>
        <dbReference type="ChEBI" id="CHEBI:37565"/>
        <dbReference type="ChEBI" id="CHEBI:58189"/>
        <dbReference type="ChEBI" id="CHEBI:58502"/>
        <dbReference type="EC" id="2.7.1.156"/>
    </reaction>
</comment>
<evidence type="ECO:0000256" key="5">
    <source>
        <dbReference type="ARBA" id="ARBA00004692"/>
    </source>
</evidence>
<sequence>MTHFLPKLTLVLGGAACGKSAYAESLAKRSERSRVYVATAQAFDAEMKAKIAAHRNMRGPDWITIEAPIDVANALSSAQAEQVVLIDCATLWLTNVLLDNHEIEIETATFCAALAAAPCPIIVVSNEVGQGIVPDNALSRQFRNAQGKLNQMLAAQADTVVTVMAGLPLALKGDLL</sequence>
<reference evidence="17 18" key="1">
    <citation type="submission" date="2016-10" db="EMBL/GenBank/DDBJ databases">
        <authorList>
            <person name="de Groot N.N."/>
        </authorList>
    </citation>
    <scope>NUCLEOTIDE SEQUENCE [LARGE SCALE GENOMIC DNA]</scope>
    <source>
        <strain evidence="17 18">DSM 17925</strain>
    </source>
</reference>
<dbReference type="STRING" id="364200.SAMN04488515_1985"/>
<evidence type="ECO:0000313" key="17">
    <source>
        <dbReference type="EMBL" id="SEW27716.1"/>
    </source>
</evidence>
<dbReference type="GO" id="GO:0043752">
    <property type="term" value="F:adenosylcobinamide kinase activity"/>
    <property type="evidence" value="ECO:0007669"/>
    <property type="project" value="UniProtKB-EC"/>
</dbReference>
<dbReference type="EC" id="2.7.7.62" evidence="14"/>
<evidence type="ECO:0000256" key="16">
    <source>
        <dbReference type="PIRSR" id="PIRSR006135-2"/>
    </source>
</evidence>
<comment type="pathway">
    <text evidence="6 14">Cofactor biosynthesis; adenosylcobalamin biosynthesis; adenosylcobalamin from cob(II)yrinate a,c-diamide: step 5/7.</text>
</comment>
<evidence type="ECO:0000256" key="3">
    <source>
        <dbReference type="ARBA" id="ARBA00001522"/>
    </source>
</evidence>
<evidence type="ECO:0000256" key="12">
    <source>
        <dbReference type="ARBA" id="ARBA00022840"/>
    </source>
</evidence>
<evidence type="ECO:0000256" key="4">
    <source>
        <dbReference type="ARBA" id="ARBA00003889"/>
    </source>
</evidence>
<keyword evidence="8 14" id="KW-0169">Cobalamin biosynthesis</keyword>
<keyword evidence="13 14" id="KW-0342">GTP-binding</keyword>
<feature type="binding site" evidence="16">
    <location>
        <begin position="38"/>
        <end position="40"/>
    </location>
    <ligand>
        <name>GTP</name>
        <dbReference type="ChEBI" id="CHEBI:37565"/>
    </ligand>
</feature>
<dbReference type="UniPathway" id="UPA00148">
    <property type="reaction ID" value="UER00236"/>
</dbReference>
<evidence type="ECO:0000256" key="1">
    <source>
        <dbReference type="ARBA" id="ARBA00000312"/>
    </source>
</evidence>